<dbReference type="Pfam" id="PF01183">
    <property type="entry name" value="Glyco_hydro_25"/>
    <property type="match status" value="1"/>
</dbReference>
<dbReference type="InterPro" id="IPR002053">
    <property type="entry name" value="Glyco_hydro_25"/>
</dbReference>
<keyword evidence="4" id="KW-0378">Hydrolase</keyword>
<dbReference type="SUPFAM" id="SSF51445">
    <property type="entry name" value="(Trans)glycosidases"/>
    <property type="match status" value="1"/>
</dbReference>
<organism evidence="4 5">
    <name type="scientific">Consotaella salsifontis</name>
    <dbReference type="NCBI Taxonomy" id="1365950"/>
    <lineage>
        <taxon>Bacteria</taxon>
        <taxon>Pseudomonadati</taxon>
        <taxon>Pseudomonadota</taxon>
        <taxon>Alphaproteobacteria</taxon>
        <taxon>Hyphomicrobiales</taxon>
        <taxon>Aurantimonadaceae</taxon>
        <taxon>Consotaella</taxon>
    </lineage>
</organism>
<evidence type="ECO:0000256" key="3">
    <source>
        <dbReference type="SAM" id="SignalP"/>
    </source>
</evidence>
<sequence>MQNARAAAAAAAMRLACALTAIVLVFAAAPAEADYNKPWKQDDRALVIDAYEFNPIDWKELTADKRIAGFINKASDGLPPEWNCSGKSGDEELLCKNRWWKYSVTKELYMTRREMAKTLGLKWGAYHLGRPGNPREQADHFVDFAEPAPDELIALDIEDNTSDWMSLADAEIFANQIKIRLGRYPVLYTNGSTAKWIAEHKADYPLLSRLPLWYARYREDITGLFPTDTWPTYALWQFSSMHNCNAKSCPYRVKGAKNDIDVNVASLDVEGLKAAWPFNDLVDRQDDAPANGSSLIASLEDKAELAVKAVAGSFASVKESFASATKVAQAQARTSSNPSNSEFHSMMAAYGPSTSRAPVDPLKLISEAAYQKPQVSDWKHADPVARSPEPAPATKPVASAKTTPVDSLRDARGEMRAVASIVSATKNPIVVPAPKVPANALEGRGLLSKEQKSRLQEMLRTAANEDKAEATLPMPAYVLSQETAIGAGRGPRLASTSETPESADNRVLLAFEATR</sequence>
<comment type="similarity">
    <text evidence="1">Belongs to the glycosyl hydrolase 25 family.</text>
</comment>
<dbReference type="Gene3D" id="3.20.20.80">
    <property type="entry name" value="Glycosidases"/>
    <property type="match status" value="1"/>
</dbReference>
<dbReference type="AlphaFoldDB" id="A0A1T4MZP7"/>
<dbReference type="InterPro" id="IPR017853">
    <property type="entry name" value="GH"/>
</dbReference>
<evidence type="ECO:0000313" key="5">
    <source>
        <dbReference type="Proteomes" id="UP000190135"/>
    </source>
</evidence>
<keyword evidence="3" id="KW-0732">Signal</keyword>
<dbReference type="PROSITE" id="PS51904">
    <property type="entry name" value="GLYCOSYL_HYDROL_F25_2"/>
    <property type="match status" value="1"/>
</dbReference>
<gene>
    <name evidence="4" type="ORF">SAMN05428963_102358</name>
</gene>
<dbReference type="GO" id="GO:0009253">
    <property type="term" value="P:peptidoglycan catabolic process"/>
    <property type="evidence" value="ECO:0007669"/>
    <property type="project" value="InterPro"/>
</dbReference>
<evidence type="ECO:0000256" key="2">
    <source>
        <dbReference type="SAM" id="MobiDB-lite"/>
    </source>
</evidence>
<dbReference type="GO" id="GO:0016998">
    <property type="term" value="P:cell wall macromolecule catabolic process"/>
    <property type="evidence" value="ECO:0007669"/>
    <property type="project" value="InterPro"/>
</dbReference>
<protein>
    <submittedName>
        <fullName evidence="4">Glycosyl hydrolases family 25</fullName>
    </submittedName>
</protein>
<evidence type="ECO:0000313" key="4">
    <source>
        <dbReference type="EMBL" id="SJZ72371.1"/>
    </source>
</evidence>
<reference evidence="4 5" key="1">
    <citation type="submission" date="2017-02" db="EMBL/GenBank/DDBJ databases">
        <authorList>
            <person name="Peterson S.W."/>
        </authorList>
    </citation>
    <scope>NUCLEOTIDE SEQUENCE [LARGE SCALE GENOMIC DNA]</scope>
    <source>
        <strain evidence="4 5">USBA 369</strain>
    </source>
</reference>
<dbReference type="CDD" id="cd00599">
    <property type="entry name" value="GH25_muramidase"/>
    <property type="match status" value="1"/>
</dbReference>
<dbReference type="STRING" id="1365950.SAMN05428963_102358"/>
<name>A0A1T4MZP7_9HYPH</name>
<keyword evidence="5" id="KW-1185">Reference proteome</keyword>
<feature type="signal peptide" evidence="3">
    <location>
        <begin position="1"/>
        <end position="33"/>
    </location>
</feature>
<dbReference type="Proteomes" id="UP000190135">
    <property type="component" value="Unassembled WGS sequence"/>
</dbReference>
<dbReference type="EMBL" id="FUXL01000002">
    <property type="protein sequence ID" value="SJZ72371.1"/>
    <property type="molecule type" value="Genomic_DNA"/>
</dbReference>
<feature type="region of interest" description="Disordered" evidence="2">
    <location>
        <begin position="376"/>
        <end position="406"/>
    </location>
</feature>
<accession>A0A1T4MZP7</accession>
<evidence type="ECO:0000256" key="1">
    <source>
        <dbReference type="ARBA" id="ARBA00010646"/>
    </source>
</evidence>
<feature type="chain" id="PRO_5012956161" evidence="3">
    <location>
        <begin position="34"/>
        <end position="515"/>
    </location>
</feature>
<dbReference type="GO" id="GO:0003796">
    <property type="term" value="F:lysozyme activity"/>
    <property type="evidence" value="ECO:0007669"/>
    <property type="project" value="InterPro"/>
</dbReference>
<proteinExistence type="inferred from homology"/>